<keyword evidence="2" id="KW-1185">Reference proteome</keyword>
<dbReference type="GO" id="GO:0070072">
    <property type="term" value="P:vacuolar proton-transporting V-type ATPase complex assembly"/>
    <property type="evidence" value="ECO:0007669"/>
    <property type="project" value="InterPro"/>
</dbReference>
<evidence type="ECO:0000313" key="2">
    <source>
        <dbReference type="Proteomes" id="UP000694560"/>
    </source>
</evidence>
<accession>A0A8C5TWJ9</accession>
<dbReference type="OrthoDB" id="9397976at2759"/>
<dbReference type="Proteomes" id="UP000694560">
    <property type="component" value="Unplaced"/>
</dbReference>
<dbReference type="AlphaFoldDB" id="A0A8C5TWJ9"/>
<protein>
    <submittedName>
        <fullName evidence="1">Uncharacterized protein</fullName>
    </submittedName>
</protein>
<reference evidence="1" key="1">
    <citation type="submission" date="2025-08" db="UniProtKB">
        <authorList>
            <consortium name="Ensembl"/>
        </authorList>
    </citation>
    <scope>IDENTIFICATION</scope>
</reference>
<evidence type="ECO:0000313" key="1">
    <source>
        <dbReference type="Ensembl" id="ENSMCSP00000013084.1"/>
    </source>
</evidence>
<dbReference type="Pfam" id="PF21730">
    <property type="entry name" value="Vma22_CCDC115"/>
    <property type="match status" value="1"/>
</dbReference>
<dbReference type="InterPro" id="IPR040357">
    <property type="entry name" value="Vma22/CCDC115"/>
</dbReference>
<sequence>MVRRAVLGLSPGSHLWESSGGSDFGVWVAFWGVSDLFLSPGLRQRRGAPDKGGAPTRAPPDPLGWFGVLVPPSLRQAQGSFQRGVQRVVQSFGVPCVDTSPGDNCCECAQFGQCVIYGMKLMGTHNYG</sequence>
<organism evidence="1 2">
    <name type="scientific">Malurus cyaneus samueli</name>
    <dbReference type="NCBI Taxonomy" id="2593467"/>
    <lineage>
        <taxon>Eukaryota</taxon>
        <taxon>Metazoa</taxon>
        <taxon>Chordata</taxon>
        <taxon>Craniata</taxon>
        <taxon>Vertebrata</taxon>
        <taxon>Euteleostomi</taxon>
        <taxon>Archelosauria</taxon>
        <taxon>Archosauria</taxon>
        <taxon>Dinosauria</taxon>
        <taxon>Saurischia</taxon>
        <taxon>Theropoda</taxon>
        <taxon>Coelurosauria</taxon>
        <taxon>Aves</taxon>
        <taxon>Neognathae</taxon>
        <taxon>Neoaves</taxon>
        <taxon>Telluraves</taxon>
        <taxon>Australaves</taxon>
        <taxon>Passeriformes</taxon>
        <taxon>Meliphagoidea</taxon>
        <taxon>Maluridae</taxon>
        <taxon>Malurus</taxon>
    </lineage>
</organism>
<dbReference type="Ensembl" id="ENSMCST00000013424.1">
    <property type="protein sequence ID" value="ENSMCSP00000013084.1"/>
    <property type="gene ID" value="ENSMCSG00000009260.1"/>
</dbReference>
<reference evidence="1" key="2">
    <citation type="submission" date="2025-09" db="UniProtKB">
        <authorList>
            <consortium name="Ensembl"/>
        </authorList>
    </citation>
    <scope>IDENTIFICATION</scope>
</reference>
<proteinExistence type="predicted"/>
<name>A0A8C5TWJ9_9PASS</name>